<dbReference type="AlphaFoldDB" id="A0A1B2DIP2"/>
<evidence type="ECO:0000259" key="1">
    <source>
        <dbReference type="Pfam" id="PF01261"/>
    </source>
</evidence>
<dbReference type="Pfam" id="PF01261">
    <property type="entry name" value="AP_endonuc_2"/>
    <property type="match status" value="1"/>
</dbReference>
<proteinExistence type="predicted"/>
<sequence length="273" mass="29623">MIRGLSRSGLGSITDEQLIAKAAEYGFGIVDIDAKALVEKHGEQGAVKLLSDHHVTVGSIGLNVEWRGTDEQFREGLKQLPLHAAAAAQLGCTACCTYILPSTDNKSALFTVLAVARLRQIADILDAYGIRFALEFVGPHHLRTAWANPFIWTVEETLALISAINRPNVGLLVDAYHCHTTGFTPEHLRSLRADQVVHVHINDARDLPVAELLDNDRLYPGEGVIDLKGFLAALADIGYKGPVVQEILTQKAPEGTADELLSRSKAGFDKVFA</sequence>
<dbReference type="GO" id="GO:0016853">
    <property type="term" value="F:isomerase activity"/>
    <property type="evidence" value="ECO:0007669"/>
    <property type="project" value="UniProtKB-KW"/>
</dbReference>
<name>A0A1B2DIP2_9BACL</name>
<dbReference type="PANTHER" id="PTHR12110">
    <property type="entry name" value="HYDROXYPYRUVATE ISOMERASE"/>
    <property type="match status" value="1"/>
</dbReference>
<gene>
    <name evidence="2" type="ORF">BBD42_14770</name>
</gene>
<organism evidence="2">
    <name type="scientific">Paenibacillus sp. BIHB 4019</name>
    <dbReference type="NCBI Taxonomy" id="1870819"/>
    <lineage>
        <taxon>Bacteria</taxon>
        <taxon>Bacillati</taxon>
        <taxon>Bacillota</taxon>
        <taxon>Bacilli</taxon>
        <taxon>Bacillales</taxon>
        <taxon>Paenibacillaceae</taxon>
        <taxon>Paenibacillus</taxon>
    </lineage>
</organism>
<dbReference type="InterPro" id="IPR036237">
    <property type="entry name" value="Xyl_isomerase-like_sf"/>
</dbReference>
<evidence type="ECO:0000313" key="2">
    <source>
        <dbReference type="EMBL" id="ANY67597.1"/>
    </source>
</evidence>
<reference evidence="2" key="1">
    <citation type="submission" date="2016-08" db="EMBL/GenBank/DDBJ databases">
        <title>Complete Genome Seqeunce of Paenibacillus sp. BIHB 4019 from tea rhizoplane.</title>
        <authorList>
            <person name="Thakur R."/>
            <person name="Swarnkar M.K."/>
            <person name="Gulati A."/>
        </authorList>
    </citation>
    <scope>NUCLEOTIDE SEQUENCE [LARGE SCALE GENOMIC DNA]</scope>
    <source>
        <strain evidence="2">BIHB4019</strain>
    </source>
</reference>
<dbReference type="RefSeq" id="WP_099518782.1">
    <property type="nucleotide sequence ID" value="NZ_CP016808.1"/>
</dbReference>
<dbReference type="InterPro" id="IPR050312">
    <property type="entry name" value="IolE/XylAMocC-like"/>
</dbReference>
<protein>
    <submittedName>
        <fullName evidence="2">Xylose isomerase</fullName>
    </submittedName>
</protein>
<dbReference type="SUPFAM" id="SSF51658">
    <property type="entry name" value="Xylose isomerase-like"/>
    <property type="match status" value="1"/>
</dbReference>
<feature type="domain" description="Xylose isomerase-like TIM barrel" evidence="1">
    <location>
        <begin position="19"/>
        <end position="260"/>
    </location>
</feature>
<keyword evidence="2" id="KW-0413">Isomerase</keyword>
<dbReference type="Gene3D" id="3.20.20.150">
    <property type="entry name" value="Divalent-metal-dependent TIM barrel enzymes"/>
    <property type="match status" value="1"/>
</dbReference>
<accession>A0A1B2DIP2</accession>
<dbReference type="EMBL" id="CP016808">
    <property type="protein sequence ID" value="ANY67597.1"/>
    <property type="molecule type" value="Genomic_DNA"/>
</dbReference>
<dbReference type="InterPro" id="IPR013022">
    <property type="entry name" value="Xyl_isomerase-like_TIM-brl"/>
</dbReference>
<dbReference type="PANTHER" id="PTHR12110:SF21">
    <property type="entry name" value="XYLOSE ISOMERASE-LIKE TIM BARREL DOMAIN-CONTAINING PROTEIN"/>
    <property type="match status" value="1"/>
</dbReference>